<dbReference type="InterPro" id="IPR013087">
    <property type="entry name" value="Znf_C2H2_type"/>
</dbReference>
<dbReference type="PROSITE" id="PS51915">
    <property type="entry name" value="ZAD"/>
    <property type="match status" value="1"/>
</dbReference>
<dbReference type="SUPFAM" id="SSF57716">
    <property type="entry name" value="Glucocorticoid receptor-like (DNA-binding domain)"/>
    <property type="match status" value="1"/>
</dbReference>
<evidence type="ECO:0000256" key="10">
    <source>
        <dbReference type="PROSITE-ProRule" id="PRU01263"/>
    </source>
</evidence>
<evidence type="ECO:0000256" key="6">
    <source>
        <dbReference type="ARBA" id="ARBA00023015"/>
    </source>
</evidence>
<dbReference type="InterPro" id="IPR012934">
    <property type="entry name" value="Znf_AD"/>
</dbReference>
<reference evidence="13" key="2">
    <citation type="submission" date="2020-05" db="UniProtKB">
        <authorList>
            <consortium name="EnsemblMetazoa"/>
        </authorList>
    </citation>
    <scope>IDENTIFICATION</scope>
    <source>
        <strain evidence="13">IAEA</strain>
    </source>
</reference>
<evidence type="ECO:0008006" key="15">
    <source>
        <dbReference type="Google" id="ProtNLM"/>
    </source>
</evidence>
<keyword evidence="2 10" id="KW-0479">Metal-binding</keyword>
<reference evidence="14" key="1">
    <citation type="submission" date="2014-03" db="EMBL/GenBank/DDBJ databases">
        <authorList>
            <person name="Aksoy S."/>
            <person name="Warren W."/>
            <person name="Wilson R.K."/>
        </authorList>
    </citation>
    <scope>NUCLEOTIDE SEQUENCE [LARGE SCALE GENOMIC DNA]</scope>
    <source>
        <strain evidence="14">IAEA</strain>
    </source>
</reference>
<keyword evidence="5 10" id="KW-0862">Zinc</keyword>
<keyword evidence="8" id="KW-0539">Nucleus</keyword>
<evidence type="ECO:0000256" key="5">
    <source>
        <dbReference type="ARBA" id="ARBA00022833"/>
    </source>
</evidence>
<dbReference type="PANTHER" id="PTHR24399:SF70">
    <property type="entry name" value="C2H2-TYPE DOMAIN-CONTAINING PROTEIN"/>
    <property type="match status" value="1"/>
</dbReference>
<feature type="domain" description="C2H2-type" evidence="11">
    <location>
        <begin position="363"/>
        <end position="392"/>
    </location>
</feature>
<dbReference type="Pfam" id="PF00096">
    <property type="entry name" value="zf-C2H2"/>
    <property type="match status" value="4"/>
</dbReference>
<feature type="domain" description="C2H2-type" evidence="11">
    <location>
        <begin position="478"/>
        <end position="505"/>
    </location>
</feature>
<dbReference type="Pfam" id="PF07776">
    <property type="entry name" value="zf-AD"/>
    <property type="match status" value="1"/>
</dbReference>
<dbReference type="FunFam" id="3.30.160.60:FF:000557">
    <property type="entry name" value="zinc finger and SCAN domain-containing protein 29"/>
    <property type="match status" value="1"/>
</dbReference>
<feature type="domain" description="C2H2-type" evidence="11">
    <location>
        <begin position="333"/>
        <end position="360"/>
    </location>
</feature>
<dbReference type="GO" id="GO:0000978">
    <property type="term" value="F:RNA polymerase II cis-regulatory region sequence-specific DNA binding"/>
    <property type="evidence" value="ECO:0007669"/>
    <property type="project" value="TreeGrafter"/>
</dbReference>
<evidence type="ECO:0000256" key="4">
    <source>
        <dbReference type="ARBA" id="ARBA00022771"/>
    </source>
</evidence>
<dbReference type="GO" id="GO:0005654">
    <property type="term" value="C:nucleoplasm"/>
    <property type="evidence" value="ECO:0007669"/>
    <property type="project" value="TreeGrafter"/>
</dbReference>
<evidence type="ECO:0000256" key="2">
    <source>
        <dbReference type="ARBA" id="ARBA00022723"/>
    </source>
</evidence>
<dbReference type="GO" id="GO:0001227">
    <property type="term" value="F:DNA-binding transcription repressor activity, RNA polymerase II-specific"/>
    <property type="evidence" value="ECO:0007669"/>
    <property type="project" value="TreeGrafter"/>
</dbReference>
<dbReference type="SMART" id="SM00868">
    <property type="entry name" value="zf-AD"/>
    <property type="match status" value="1"/>
</dbReference>
<feature type="domain" description="C2H2-type" evidence="11">
    <location>
        <begin position="239"/>
        <end position="266"/>
    </location>
</feature>
<keyword evidence="3" id="KW-0677">Repeat</keyword>
<evidence type="ECO:0000256" key="9">
    <source>
        <dbReference type="PROSITE-ProRule" id="PRU00042"/>
    </source>
</evidence>
<keyword evidence="7" id="KW-0804">Transcription</keyword>
<dbReference type="PROSITE" id="PS00028">
    <property type="entry name" value="ZINC_FINGER_C2H2_1"/>
    <property type="match status" value="7"/>
</dbReference>
<dbReference type="PROSITE" id="PS50157">
    <property type="entry name" value="ZINC_FINGER_C2H2_2"/>
    <property type="match status" value="9"/>
</dbReference>
<feature type="binding site" evidence="10">
    <location>
        <position position="74"/>
    </location>
    <ligand>
        <name>Zn(2+)</name>
        <dbReference type="ChEBI" id="CHEBI:29105"/>
    </ligand>
</feature>
<feature type="domain" description="ZAD" evidence="12">
    <location>
        <begin position="24"/>
        <end position="98"/>
    </location>
</feature>
<dbReference type="EnsemblMetazoa" id="GPAI014106-RA">
    <property type="protein sequence ID" value="GPAI014106-PA"/>
    <property type="gene ID" value="GPAI014106"/>
</dbReference>
<dbReference type="SMART" id="SM00355">
    <property type="entry name" value="ZnF_C2H2"/>
    <property type="match status" value="9"/>
</dbReference>
<keyword evidence="4 9" id="KW-0863">Zinc-finger</keyword>
<dbReference type="Pfam" id="PF13912">
    <property type="entry name" value="zf-C2H2_6"/>
    <property type="match status" value="2"/>
</dbReference>
<feature type="domain" description="C2H2-type" evidence="11">
    <location>
        <begin position="450"/>
        <end position="477"/>
    </location>
</feature>
<dbReference type="Proteomes" id="UP000092445">
    <property type="component" value="Unassembled WGS sequence"/>
</dbReference>
<feature type="domain" description="C2H2-type" evidence="11">
    <location>
        <begin position="393"/>
        <end position="420"/>
    </location>
</feature>
<organism evidence="13 14">
    <name type="scientific">Glossina pallidipes</name>
    <name type="common">Tsetse fly</name>
    <dbReference type="NCBI Taxonomy" id="7398"/>
    <lineage>
        <taxon>Eukaryota</taxon>
        <taxon>Metazoa</taxon>
        <taxon>Ecdysozoa</taxon>
        <taxon>Arthropoda</taxon>
        <taxon>Hexapoda</taxon>
        <taxon>Insecta</taxon>
        <taxon>Pterygota</taxon>
        <taxon>Neoptera</taxon>
        <taxon>Endopterygota</taxon>
        <taxon>Diptera</taxon>
        <taxon>Brachycera</taxon>
        <taxon>Muscomorpha</taxon>
        <taxon>Hippoboscoidea</taxon>
        <taxon>Glossinidae</taxon>
        <taxon>Glossina</taxon>
    </lineage>
</organism>
<feature type="binding site" evidence="10">
    <location>
        <position position="71"/>
    </location>
    <ligand>
        <name>Zn(2+)</name>
        <dbReference type="ChEBI" id="CHEBI:29105"/>
    </ligand>
</feature>
<feature type="domain" description="C2H2-type" evidence="11">
    <location>
        <begin position="421"/>
        <end position="449"/>
    </location>
</feature>
<feature type="binding site" evidence="10">
    <location>
        <position position="29"/>
    </location>
    <ligand>
        <name>Zn(2+)</name>
        <dbReference type="ChEBI" id="CHEBI:29105"/>
    </ligand>
</feature>
<comment type="subcellular location">
    <subcellularLocation>
        <location evidence="1">Nucleus</location>
    </subcellularLocation>
</comment>
<sequence length="536" mass="62804">MLEIRTNITVNKLREMFIKDFKELQCRTCLSTESKGKGMYQIFETADFAKKLALCCSLEVDPLDLYPQHVCGSCYEKILDFYEFKLMCSNSLQKYKETLNKLQNNAEIKQEDDLQHLLEDEKPLYGLHEKLQLELVEIKSDILLQDNLPIEETTEIEIIRKKKGKTSRKQTVDKIIITTEDTKRSRRVTRLKKKGSKKQIVQSADEEEVRNQKTGKLKEQECVSAVKSSKKTATSKRVYKCDLCEARFFVEHRLIAHKRKHEGLSPYPCTIEGCERSYNRLHNLEQHLKDHKGDRPRRYKCDVENCDRAYKTKSAINMHKRKTHHLGPALKKHICEICGKIFKTSASLNDHRFSHKSEAELPFACEEPNCNRRFSNKAKLQVHKMRHAGIKNFVCPHCGMRKTTRNELRTHLNYHTLKRIWPCRFCPKEFHSANNLKMHIRNMHEQAKDFACRFCERTFAKPDTRKYHEMTHTGEKPHECKECGKRFTQPAALRTHKKVHLKEIKLQTVEQNVAGLMTEQNNTEPEKLGNDMAAVF</sequence>
<evidence type="ECO:0000256" key="3">
    <source>
        <dbReference type="ARBA" id="ARBA00022737"/>
    </source>
</evidence>
<dbReference type="STRING" id="7398.A0A1A9ZGP9"/>
<name>A0A1A9ZGP9_GLOPL</name>
<proteinExistence type="predicted"/>
<dbReference type="VEuPathDB" id="VectorBase:GPAI014106"/>
<evidence type="ECO:0000313" key="13">
    <source>
        <dbReference type="EnsemblMetazoa" id="GPAI014106-PA"/>
    </source>
</evidence>
<keyword evidence="6" id="KW-0805">Transcription regulation</keyword>
<accession>A0A1A9ZGP9</accession>
<dbReference type="AlphaFoldDB" id="A0A1A9ZGP9"/>
<keyword evidence="14" id="KW-1185">Reference proteome</keyword>
<feature type="domain" description="C2H2-type" evidence="11">
    <location>
        <begin position="267"/>
        <end position="296"/>
    </location>
</feature>
<evidence type="ECO:0000256" key="1">
    <source>
        <dbReference type="ARBA" id="ARBA00004123"/>
    </source>
</evidence>
<protein>
    <recommendedName>
        <fullName evidence="15">Protein krueppel</fullName>
    </recommendedName>
</protein>
<evidence type="ECO:0000313" key="14">
    <source>
        <dbReference type="Proteomes" id="UP000092445"/>
    </source>
</evidence>
<evidence type="ECO:0000259" key="12">
    <source>
        <dbReference type="PROSITE" id="PS51915"/>
    </source>
</evidence>
<feature type="domain" description="C2H2-type" evidence="11">
    <location>
        <begin position="299"/>
        <end position="324"/>
    </location>
</feature>
<dbReference type="InterPro" id="IPR036236">
    <property type="entry name" value="Znf_C2H2_sf"/>
</dbReference>
<dbReference type="GO" id="GO:0008270">
    <property type="term" value="F:zinc ion binding"/>
    <property type="evidence" value="ECO:0007669"/>
    <property type="project" value="UniProtKB-UniRule"/>
</dbReference>
<evidence type="ECO:0000259" key="11">
    <source>
        <dbReference type="PROSITE" id="PS50157"/>
    </source>
</evidence>
<dbReference type="Gene3D" id="3.30.160.60">
    <property type="entry name" value="Classic Zinc Finger"/>
    <property type="match status" value="8"/>
</dbReference>
<dbReference type="SUPFAM" id="SSF57667">
    <property type="entry name" value="beta-beta-alpha zinc fingers"/>
    <property type="match status" value="5"/>
</dbReference>
<evidence type="ECO:0000256" key="8">
    <source>
        <dbReference type="ARBA" id="ARBA00023242"/>
    </source>
</evidence>
<dbReference type="Gene3D" id="3.40.1800.20">
    <property type="match status" value="1"/>
</dbReference>
<feature type="binding site" evidence="10">
    <location>
        <position position="26"/>
    </location>
    <ligand>
        <name>Zn(2+)</name>
        <dbReference type="ChEBI" id="CHEBI:29105"/>
    </ligand>
</feature>
<evidence type="ECO:0000256" key="7">
    <source>
        <dbReference type="ARBA" id="ARBA00023163"/>
    </source>
</evidence>
<dbReference type="PANTHER" id="PTHR24399">
    <property type="entry name" value="ZINC FINGER AND BTB DOMAIN-CONTAINING"/>
    <property type="match status" value="1"/>
</dbReference>